<dbReference type="Gene3D" id="3.40.30.10">
    <property type="entry name" value="Glutaredoxin"/>
    <property type="match status" value="1"/>
</dbReference>
<accession>A0ABU7XW93</accession>
<protein>
    <submittedName>
        <fullName evidence="7">AhpC/TSA family protein</fullName>
    </submittedName>
</protein>
<name>A0ABU7XW93_9FLAO</name>
<dbReference type="CDD" id="cd02966">
    <property type="entry name" value="TlpA_like_family"/>
    <property type="match status" value="1"/>
</dbReference>
<sequence length="387" mass="44476">MKILNRIALLLIISLLYNCKNEGAHDGYVINGTTSDTSGLATLVITDLITKTDKVIDSAKVIDGKFQFKGKIDFSDQVIITLDKDRSHPFFIDNTNIFVDLNPSEFPNILEAKVMGSKLQDDLEVFENQVKAIQNDEKYKELRELNKTYNEAGRNRDVKLQEELYKKFDDYKELSLERANRIQDLQMDYLKNNPSSPITPEIVEFLFNDRATFEELTSLLNAFKGAAKQTQNFKYFSHKYEIRKRTALGQPAPDFTLKDTEGNDVSLSGLKGKYVLLDFWASWCKPCRASYPHLKEVYKKYKNNGFEVLAISTDRKPEQWLKAIEEDQTVWLQVIDRFVKRGPSEISDLYSVPFLPTTYLVDDKGTILAKNLHANALDKKLETVFGF</sequence>
<dbReference type="InterPro" id="IPR050553">
    <property type="entry name" value="Thioredoxin_ResA/DsbE_sf"/>
</dbReference>
<comment type="subcellular location">
    <subcellularLocation>
        <location evidence="1">Cell envelope</location>
    </subcellularLocation>
</comment>
<keyword evidence="5" id="KW-0175">Coiled coil</keyword>
<dbReference type="InterPro" id="IPR036249">
    <property type="entry name" value="Thioredoxin-like_sf"/>
</dbReference>
<dbReference type="PANTHER" id="PTHR42852:SF6">
    <property type="entry name" value="THIOL:DISULFIDE INTERCHANGE PROTEIN DSBE"/>
    <property type="match status" value="1"/>
</dbReference>
<dbReference type="InterPro" id="IPR013766">
    <property type="entry name" value="Thioredoxin_domain"/>
</dbReference>
<evidence type="ECO:0000256" key="3">
    <source>
        <dbReference type="ARBA" id="ARBA00023157"/>
    </source>
</evidence>
<comment type="caution">
    <text evidence="7">The sequence shown here is derived from an EMBL/GenBank/DDBJ whole genome shotgun (WGS) entry which is preliminary data.</text>
</comment>
<organism evidence="7 8">
    <name type="scientific">Flavivirga spongiicola</name>
    <dbReference type="NCBI Taxonomy" id="421621"/>
    <lineage>
        <taxon>Bacteria</taxon>
        <taxon>Pseudomonadati</taxon>
        <taxon>Bacteroidota</taxon>
        <taxon>Flavobacteriia</taxon>
        <taxon>Flavobacteriales</taxon>
        <taxon>Flavobacteriaceae</taxon>
        <taxon>Flavivirga</taxon>
    </lineage>
</organism>
<dbReference type="InterPro" id="IPR000866">
    <property type="entry name" value="AhpC/TSA"/>
</dbReference>
<gene>
    <name evidence="7" type="ORF">N1F79_15950</name>
</gene>
<keyword evidence="2" id="KW-0201">Cytochrome c-type biogenesis</keyword>
<dbReference type="Pfam" id="PF00578">
    <property type="entry name" value="AhpC-TSA"/>
    <property type="match status" value="1"/>
</dbReference>
<dbReference type="Pfam" id="PF14289">
    <property type="entry name" value="DUF4369"/>
    <property type="match status" value="1"/>
</dbReference>
<evidence type="ECO:0000256" key="4">
    <source>
        <dbReference type="ARBA" id="ARBA00023284"/>
    </source>
</evidence>
<keyword evidence="3" id="KW-1015">Disulfide bond</keyword>
<evidence type="ECO:0000313" key="7">
    <source>
        <dbReference type="EMBL" id="MEF3834631.1"/>
    </source>
</evidence>
<keyword evidence="4" id="KW-0676">Redox-active center</keyword>
<dbReference type="PANTHER" id="PTHR42852">
    <property type="entry name" value="THIOL:DISULFIDE INTERCHANGE PROTEIN DSBE"/>
    <property type="match status" value="1"/>
</dbReference>
<dbReference type="RefSeq" id="WP_303306948.1">
    <property type="nucleotide sequence ID" value="NZ_JAODOP010000004.1"/>
</dbReference>
<proteinExistence type="predicted"/>
<evidence type="ECO:0000256" key="2">
    <source>
        <dbReference type="ARBA" id="ARBA00022748"/>
    </source>
</evidence>
<dbReference type="PROSITE" id="PS51352">
    <property type="entry name" value="THIOREDOXIN_2"/>
    <property type="match status" value="1"/>
</dbReference>
<evidence type="ECO:0000259" key="6">
    <source>
        <dbReference type="PROSITE" id="PS51352"/>
    </source>
</evidence>
<evidence type="ECO:0000256" key="5">
    <source>
        <dbReference type="SAM" id="Coils"/>
    </source>
</evidence>
<reference evidence="7 8" key="1">
    <citation type="submission" date="2022-09" db="EMBL/GenBank/DDBJ databases">
        <title>Genome sequencing of Flavivirga sp. MEBiC05379.</title>
        <authorList>
            <person name="Oh H.-M."/>
            <person name="Kwon K.K."/>
            <person name="Park M.J."/>
            <person name="Yang S.-H."/>
        </authorList>
    </citation>
    <scope>NUCLEOTIDE SEQUENCE [LARGE SCALE GENOMIC DNA]</scope>
    <source>
        <strain evidence="7 8">MEBiC05379</strain>
    </source>
</reference>
<dbReference type="InterPro" id="IPR025380">
    <property type="entry name" value="DUF4369"/>
</dbReference>
<feature type="coiled-coil region" evidence="5">
    <location>
        <begin position="116"/>
        <end position="155"/>
    </location>
</feature>
<dbReference type="EMBL" id="JAODOP010000004">
    <property type="protein sequence ID" value="MEF3834631.1"/>
    <property type="molecule type" value="Genomic_DNA"/>
</dbReference>
<dbReference type="SUPFAM" id="SSF52833">
    <property type="entry name" value="Thioredoxin-like"/>
    <property type="match status" value="1"/>
</dbReference>
<dbReference type="Proteomes" id="UP001337305">
    <property type="component" value="Unassembled WGS sequence"/>
</dbReference>
<evidence type="ECO:0000256" key="1">
    <source>
        <dbReference type="ARBA" id="ARBA00004196"/>
    </source>
</evidence>
<keyword evidence="8" id="KW-1185">Reference proteome</keyword>
<evidence type="ECO:0000313" key="8">
    <source>
        <dbReference type="Proteomes" id="UP001337305"/>
    </source>
</evidence>
<feature type="domain" description="Thioredoxin" evidence="6">
    <location>
        <begin position="246"/>
        <end position="387"/>
    </location>
</feature>